<dbReference type="InterPro" id="IPR045761">
    <property type="entry name" value="ODP_dom"/>
</dbReference>
<keyword evidence="4" id="KW-1185">Reference proteome</keyword>
<dbReference type="PANTHER" id="PTHR43717:SF1">
    <property type="entry name" value="ANAEROBIC NITRIC OXIDE REDUCTASE FLAVORUBREDOXIN"/>
    <property type="match status" value="1"/>
</dbReference>
<evidence type="ECO:0000313" key="3">
    <source>
        <dbReference type="EMBL" id="PWG63573.1"/>
    </source>
</evidence>
<keyword evidence="3" id="KW-0378">Hydrolase</keyword>
<feature type="region of interest" description="Disordered" evidence="1">
    <location>
        <begin position="1"/>
        <end position="26"/>
    </location>
</feature>
<dbReference type="EMBL" id="QFFI01000010">
    <property type="protein sequence ID" value="PWG63573.1"/>
    <property type="molecule type" value="Genomic_DNA"/>
</dbReference>
<proteinExistence type="predicted"/>
<organism evidence="3 4">
    <name type="scientific">Sediminicurvatus halobius</name>
    <dbReference type="NCBI Taxonomy" id="2182432"/>
    <lineage>
        <taxon>Bacteria</taxon>
        <taxon>Pseudomonadati</taxon>
        <taxon>Pseudomonadota</taxon>
        <taxon>Gammaproteobacteria</taxon>
        <taxon>Chromatiales</taxon>
        <taxon>Ectothiorhodospiraceae</taxon>
        <taxon>Sediminicurvatus</taxon>
    </lineage>
</organism>
<dbReference type="Gene3D" id="3.60.15.10">
    <property type="entry name" value="Ribonuclease Z/Hydroxyacylglutathione hydrolase-like"/>
    <property type="match status" value="1"/>
</dbReference>
<feature type="compositionally biased region" description="Basic and acidic residues" evidence="1">
    <location>
        <begin position="7"/>
        <end position="24"/>
    </location>
</feature>
<dbReference type="SUPFAM" id="SSF56281">
    <property type="entry name" value="Metallo-hydrolase/oxidoreductase"/>
    <property type="match status" value="1"/>
</dbReference>
<accession>A0A2U2N398</accession>
<evidence type="ECO:0000259" key="2">
    <source>
        <dbReference type="SMART" id="SM00849"/>
    </source>
</evidence>
<dbReference type="InterPro" id="IPR036866">
    <property type="entry name" value="RibonucZ/Hydroxyglut_hydro"/>
</dbReference>
<protein>
    <submittedName>
        <fullName evidence="3">MBL fold metallo-hydrolase</fullName>
    </submittedName>
</protein>
<dbReference type="Proteomes" id="UP000245474">
    <property type="component" value="Unassembled WGS sequence"/>
</dbReference>
<dbReference type="SMART" id="SM00849">
    <property type="entry name" value="Lactamase_B"/>
    <property type="match status" value="1"/>
</dbReference>
<dbReference type="AlphaFoldDB" id="A0A2U2N398"/>
<dbReference type="Pfam" id="PF19583">
    <property type="entry name" value="ODP"/>
    <property type="match status" value="1"/>
</dbReference>
<sequence length="287" mass="31051">MPGHRLTSRDRRRTQTMESPRTEQPRQVLPGVWELGAWLPVPGHGVLAVNSFVIQGPEPVLVETGLAALRTDWLQRLAGVIDPADLRWIWISHTDPDHLGNLAALLDIAPRAEVVTGFLGMGKMTLQGLPVDRVRLVAPGERLQLPDRELVALRPPYFDAPETLGFLDTRTRALFAADAFGALLPAPVEEAQAIPRATLRDGLLRWSALDAPWLGEMDAHAFGRKLRALEALAPSAILGGHLPAASDRTAELTGILAEAVHTQPTDVPAHELLERLAAAHSSAAQAP</sequence>
<dbReference type="GO" id="GO:0016787">
    <property type="term" value="F:hydrolase activity"/>
    <property type="evidence" value="ECO:0007669"/>
    <property type="project" value="UniProtKB-KW"/>
</dbReference>
<evidence type="ECO:0000256" key="1">
    <source>
        <dbReference type="SAM" id="MobiDB-lite"/>
    </source>
</evidence>
<dbReference type="PANTHER" id="PTHR43717">
    <property type="entry name" value="ANAEROBIC NITRIC OXIDE REDUCTASE FLAVORUBREDOXIN"/>
    <property type="match status" value="1"/>
</dbReference>
<dbReference type="InterPro" id="IPR001279">
    <property type="entry name" value="Metallo-B-lactamas"/>
</dbReference>
<name>A0A2U2N398_9GAMM</name>
<gene>
    <name evidence="3" type="ORF">DEM34_08420</name>
</gene>
<comment type="caution">
    <text evidence="3">The sequence shown here is derived from an EMBL/GenBank/DDBJ whole genome shotgun (WGS) entry which is preliminary data.</text>
</comment>
<evidence type="ECO:0000313" key="4">
    <source>
        <dbReference type="Proteomes" id="UP000245474"/>
    </source>
</evidence>
<feature type="domain" description="Metallo-beta-lactamase" evidence="2">
    <location>
        <begin position="48"/>
        <end position="241"/>
    </location>
</feature>
<reference evidence="3 4" key="1">
    <citation type="submission" date="2018-05" db="EMBL/GenBank/DDBJ databases">
        <title>Spiribacter halobius sp. nov., a moderately halophilic bacterium isolated from marine solar saltern.</title>
        <authorList>
            <person name="Zheng W.-S."/>
            <person name="Lu D.-C."/>
            <person name="Du Z.-J."/>
        </authorList>
    </citation>
    <scope>NUCLEOTIDE SEQUENCE [LARGE SCALE GENOMIC DNA]</scope>
    <source>
        <strain evidence="3 4">E85</strain>
    </source>
</reference>